<dbReference type="Proteomes" id="UP000054698">
    <property type="component" value="Unassembled WGS sequence"/>
</dbReference>
<dbReference type="AlphaFoldDB" id="A0A0W0U7D5"/>
<gene>
    <name evidence="3" type="ORF">Lfee_0351</name>
    <name evidence="4" type="ORF">NCTC12022_02275</name>
</gene>
<reference evidence="4 6" key="2">
    <citation type="submission" date="2018-06" db="EMBL/GenBank/DDBJ databases">
        <authorList>
            <consortium name="Pathogen Informatics"/>
            <person name="Doyle S."/>
        </authorList>
    </citation>
    <scope>NUCLEOTIDE SEQUENCE [LARGE SCALE GENOMIC DNA]</scope>
    <source>
        <strain evidence="4 6">NCTC12022</strain>
    </source>
</reference>
<keyword evidence="5" id="KW-1185">Reference proteome</keyword>
<evidence type="ECO:0000313" key="3">
    <source>
        <dbReference type="EMBL" id="KTD03950.1"/>
    </source>
</evidence>
<reference evidence="3 5" key="1">
    <citation type="submission" date="2015-11" db="EMBL/GenBank/DDBJ databases">
        <title>Genomic analysis of 38 Legionella species identifies large and diverse effector repertoires.</title>
        <authorList>
            <person name="Burstein D."/>
            <person name="Amaro F."/>
            <person name="Zusman T."/>
            <person name="Lifshitz Z."/>
            <person name="Cohen O."/>
            <person name="Gilbert J.A."/>
            <person name="Pupko T."/>
            <person name="Shuman H.A."/>
            <person name="Segal G."/>
        </authorList>
    </citation>
    <scope>NUCLEOTIDE SEQUENCE [LARGE SCALE GENOMIC DNA]</scope>
    <source>
        <strain evidence="3 5">WO-44C</strain>
    </source>
</reference>
<name>A0A0W0U7D5_9GAMM</name>
<dbReference type="Proteomes" id="UP000251942">
    <property type="component" value="Unassembled WGS sequence"/>
</dbReference>
<proteinExistence type="predicted"/>
<evidence type="ECO:0000313" key="5">
    <source>
        <dbReference type="Proteomes" id="UP000054698"/>
    </source>
</evidence>
<sequence length="364" mass="40071">MSRSNQTNTPLASDASLNSLKIVAHEKLARLNEHQKRFELFKSDLDLLRKRYYLRQSLIDTAAQWYGQKTIWQKIILTAEVIGIALVASLLFNTIALLAIISSYIGLVFLFNNHNARDYKREKDICENIVKMEKNLAESIESFNAVETRLVEVFDAIFQKNEALASYAADLDKKLEALNKQILSLQQAITGLAGVKEVLDASQALVQSSGEQFSLKLDELGNDVLHCTATIRSVTGELISKPDSSTTLTAVRADLSRCETDLVQLTATLKEQAQIAQTQSNQCESMQSKINTAFSGTAEATELLNELCDTDETEDAEISRLLQNTQAVHARAKLALTTKISGRVLQVVPGSKAPEPTAAVSPTI</sequence>
<protein>
    <submittedName>
        <fullName evidence="3 4">Microtubule binding protein</fullName>
    </submittedName>
</protein>
<organism evidence="3 5">
    <name type="scientific">Legionella feeleii</name>
    <dbReference type="NCBI Taxonomy" id="453"/>
    <lineage>
        <taxon>Bacteria</taxon>
        <taxon>Pseudomonadati</taxon>
        <taxon>Pseudomonadota</taxon>
        <taxon>Gammaproteobacteria</taxon>
        <taxon>Legionellales</taxon>
        <taxon>Legionellaceae</taxon>
        <taxon>Legionella</taxon>
    </lineage>
</organism>
<dbReference type="OrthoDB" id="9835146at2"/>
<keyword evidence="2" id="KW-0812">Transmembrane</keyword>
<dbReference type="EMBL" id="LNYB01000012">
    <property type="protein sequence ID" value="KTD03950.1"/>
    <property type="molecule type" value="Genomic_DNA"/>
</dbReference>
<evidence type="ECO:0000256" key="2">
    <source>
        <dbReference type="SAM" id="Phobius"/>
    </source>
</evidence>
<feature type="transmembrane region" description="Helical" evidence="2">
    <location>
        <begin position="82"/>
        <end position="111"/>
    </location>
</feature>
<accession>A0A0W0U7D5</accession>
<feature type="coiled-coil region" evidence="1">
    <location>
        <begin position="161"/>
        <end position="188"/>
    </location>
</feature>
<evidence type="ECO:0000313" key="6">
    <source>
        <dbReference type="Proteomes" id="UP000251942"/>
    </source>
</evidence>
<keyword evidence="1" id="KW-0175">Coiled coil</keyword>
<evidence type="ECO:0000256" key="1">
    <source>
        <dbReference type="SAM" id="Coils"/>
    </source>
</evidence>
<keyword evidence="2" id="KW-0472">Membrane</keyword>
<dbReference type="RefSeq" id="WP_058443569.1">
    <property type="nucleotide sequence ID" value="NZ_CAAAHT010000009.1"/>
</dbReference>
<dbReference type="STRING" id="453.Lfee_0351"/>
<dbReference type="PATRIC" id="fig|453.4.peg.379"/>
<dbReference type="EMBL" id="UASS01000022">
    <property type="protein sequence ID" value="SPX61535.1"/>
    <property type="molecule type" value="Genomic_DNA"/>
</dbReference>
<keyword evidence="2" id="KW-1133">Transmembrane helix</keyword>
<evidence type="ECO:0000313" key="4">
    <source>
        <dbReference type="EMBL" id="SPX61535.1"/>
    </source>
</evidence>